<evidence type="ECO:0000313" key="2">
    <source>
        <dbReference type="EMBL" id="EHL03888.1"/>
    </source>
</evidence>
<dbReference type="Gene3D" id="3.40.630.30">
    <property type="match status" value="1"/>
</dbReference>
<dbReference type="EMBL" id="AFZX01000151">
    <property type="protein sequence ID" value="EHL03888.1"/>
    <property type="molecule type" value="Genomic_DNA"/>
</dbReference>
<evidence type="ECO:0000313" key="3">
    <source>
        <dbReference type="Proteomes" id="UP000004416"/>
    </source>
</evidence>
<comment type="caution">
    <text evidence="2">The sequence shown here is derived from an EMBL/GenBank/DDBJ whole genome shotgun (WGS) entry which is preliminary data.</text>
</comment>
<dbReference type="PATRIC" id="fig|537010.4.peg.5084"/>
<dbReference type="GO" id="GO:0016747">
    <property type="term" value="F:acyltransferase activity, transferring groups other than amino-acyl groups"/>
    <property type="evidence" value="ECO:0007669"/>
    <property type="project" value="InterPro"/>
</dbReference>
<feature type="domain" description="N-acetyltransferase" evidence="1">
    <location>
        <begin position="14"/>
        <end position="180"/>
    </location>
</feature>
<dbReference type="PANTHER" id="PTHR43792">
    <property type="entry name" value="GNAT FAMILY, PUTATIVE (AFU_ORTHOLOGUE AFUA_3G00765)-RELATED-RELATED"/>
    <property type="match status" value="1"/>
</dbReference>
<proteinExistence type="predicted"/>
<accession>G9XWT9</accession>
<dbReference type="Proteomes" id="UP000004416">
    <property type="component" value="Unassembled WGS sequence"/>
</dbReference>
<dbReference type="InterPro" id="IPR016181">
    <property type="entry name" value="Acyl_CoA_acyltransferase"/>
</dbReference>
<dbReference type="HOGENOM" id="CLU_013985_3_1_9"/>
<dbReference type="Pfam" id="PF13302">
    <property type="entry name" value="Acetyltransf_3"/>
    <property type="match status" value="1"/>
</dbReference>
<dbReference type="PROSITE" id="PS51186">
    <property type="entry name" value="GNAT"/>
    <property type="match status" value="1"/>
</dbReference>
<name>G9XWT9_DESHA</name>
<gene>
    <name evidence="2" type="ORF">HMPREF0322_05456</name>
</gene>
<sequence>MEEQAMIYFETPRLIFRDWKEQDLREFRMMNKDSRVMRYFPETLTEQETDSLYEMIGDELSLGYGAYAVETKDNHEFIGFIGFHRATFAAAFTPCVEIAWRLNYAAWGKGYATEGAKACLDYGFNTLGLDEVYSFTAKVNLPSENVMKKLGMKKVMEFKHPHVAENSPLAEHVLYRCQLKSREEDG</sequence>
<dbReference type="InterPro" id="IPR051531">
    <property type="entry name" value="N-acetyltransferase"/>
</dbReference>
<dbReference type="PANTHER" id="PTHR43792:SF1">
    <property type="entry name" value="N-ACETYLTRANSFERASE DOMAIN-CONTAINING PROTEIN"/>
    <property type="match status" value="1"/>
</dbReference>
<organism evidence="2 3">
    <name type="scientific">Desulfitobacterium hafniense DP7</name>
    <dbReference type="NCBI Taxonomy" id="537010"/>
    <lineage>
        <taxon>Bacteria</taxon>
        <taxon>Bacillati</taxon>
        <taxon>Bacillota</taxon>
        <taxon>Clostridia</taxon>
        <taxon>Eubacteriales</taxon>
        <taxon>Desulfitobacteriaceae</taxon>
        <taxon>Desulfitobacterium</taxon>
    </lineage>
</organism>
<protein>
    <submittedName>
        <fullName evidence="2">Toxin-antitoxin system, toxin component, GNAT family</fullName>
    </submittedName>
</protein>
<evidence type="ECO:0000259" key="1">
    <source>
        <dbReference type="PROSITE" id="PS51186"/>
    </source>
</evidence>
<dbReference type="SUPFAM" id="SSF55729">
    <property type="entry name" value="Acyl-CoA N-acyltransferases (Nat)"/>
    <property type="match status" value="1"/>
</dbReference>
<reference evidence="2 3" key="1">
    <citation type="submission" date="2011-08" db="EMBL/GenBank/DDBJ databases">
        <authorList>
            <person name="Weinstock G."/>
            <person name="Sodergren E."/>
            <person name="Clifton S."/>
            <person name="Fulton L."/>
            <person name="Fulton B."/>
            <person name="Courtney L."/>
            <person name="Fronick C."/>
            <person name="Harrison M."/>
            <person name="Strong C."/>
            <person name="Farmer C."/>
            <person name="Delahaunty K."/>
            <person name="Markovic C."/>
            <person name="Hall O."/>
            <person name="Minx P."/>
            <person name="Tomlinson C."/>
            <person name="Mitreva M."/>
            <person name="Hou S."/>
            <person name="Chen J."/>
            <person name="Wollam A."/>
            <person name="Pepin K.H."/>
            <person name="Johnson M."/>
            <person name="Bhonagiri V."/>
            <person name="Zhang X."/>
            <person name="Suruliraj S."/>
            <person name="Warren W."/>
            <person name="Chinwalla A."/>
            <person name="Mardis E.R."/>
            <person name="Wilson R.K."/>
        </authorList>
    </citation>
    <scope>NUCLEOTIDE SEQUENCE [LARGE SCALE GENOMIC DNA]</scope>
    <source>
        <strain evidence="2 3">DP7</strain>
    </source>
</reference>
<dbReference type="InterPro" id="IPR000182">
    <property type="entry name" value="GNAT_dom"/>
</dbReference>
<dbReference type="AlphaFoldDB" id="G9XWT9"/>